<proteinExistence type="predicted"/>
<evidence type="ECO:0000259" key="3">
    <source>
        <dbReference type="PROSITE" id="PS51186"/>
    </source>
</evidence>
<evidence type="ECO:0000256" key="2">
    <source>
        <dbReference type="ARBA" id="ARBA00023315"/>
    </source>
</evidence>
<accession>A0ABS8YY08</accession>
<comment type="caution">
    <text evidence="4">The sequence shown here is derived from an EMBL/GenBank/DDBJ whole genome shotgun (WGS) entry which is preliminary data.</text>
</comment>
<dbReference type="RefSeq" id="WP_233676630.1">
    <property type="nucleotide sequence ID" value="NZ_JAJUOS010000006.1"/>
</dbReference>
<protein>
    <submittedName>
        <fullName evidence="4">GNAT family N-acetyltransferase</fullName>
        <ecNumber evidence="4">2.3.1.-</ecNumber>
    </submittedName>
</protein>
<keyword evidence="2 4" id="KW-0012">Acyltransferase</keyword>
<organism evidence="4 5">
    <name type="scientific">Rhodobacter flavimaris</name>
    <dbReference type="NCBI Taxonomy" id="2907145"/>
    <lineage>
        <taxon>Bacteria</taxon>
        <taxon>Pseudomonadati</taxon>
        <taxon>Pseudomonadota</taxon>
        <taxon>Alphaproteobacteria</taxon>
        <taxon>Rhodobacterales</taxon>
        <taxon>Rhodobacter group</taxon>
        <taxon>Rhodobacter</taxon>
    </lineage>
</organism>
<dbReference type="Pfam" id="PF00583">
    <property type="entry name" value="Acetyltransf_1"/>
    <property type="match status" value="1"/>
</dbReference>
<keyword evidence="5" id="KW-1185">Reference proteome</keyword>
<gene>
    <name evidence="4" type="ORF">LZA78_09130</name>
</gene>
<dbReference type="SUPFAM" id="SSF55729">
    <property type="entry name" value="Acyl-CoA N-acyltransferases (Nat)"/>
    <property type="match status" value="1"/>
</dbReference>
<dbReference type="InterPro" id="IPR000182">
    <property type="entry name" value="GNAT_dom"/>
</dbReference>
<dbReference type="GO" id="GO:0016746">
    <property type="term" value="F:acyltransferase activity"/>
    <property type="evidence" value="ECO:0007669"/>
    <property type="project" value="UniProtKB-KW"/>
</dbReference>
<dbReference type="Proteomes" id="UP001521181">
    <property type="component" value="Unassembled WGS sequence"/>
</dbReference>
<dbReference type="PANTHER" id="PTHR43877:SF2">
    <property type="entry name" value="AMINOALKYLPHOSPHONATE N-ACETYLTRANSFERASE-RELATED"/>
    <property type="match status" value="1"/>
</dbReference>
<dbReference type="PROSITE" id="PS51186">
    <property type="entry name" value="GNAT"/>
    <property type="match status" value="1"/>
</dbReference>
<reference evidence="4 5" key="1">
    <citation type="submission" date="2021-12" db="EMBL/GenBank/DDBJ databases">
        <title>Sinirhodobacter sp. WL0062 is a bacterium isolated from seawater.</title>
        <authorList>
            <person name="Wang L."/>
            <person name="He W."/>
            <person name="Zhang D.-F."/>
        </authorList>
    </citation>
    <scope>NUCLEOTIDE SEQUENCE [LARGE SCALE GENOMIC DNA]</scope>
    <source>
        <strain evidence="4 5">WL0062</strain>
    </source>
</reference>
<dbReference type="CDD" id="cd04301">
    <property type="entry name" value="NAT_SF"/>
    <property type="match status" value="1"/>
</dbReference>
<evidence type="ECO:0000256" key="1">
    <source>
        <dbReference type="ARBA" id="ARBA00022679"/>
    </source>
</evidence>
<dbReference type="PANTHER" id="PTHR43877">
    <property type="entry name" value="AMINOALKYLPHOSPHONATE N-ACETYLTRANSFERASE-RELATED-RELATED"/>
    <property type="match status" value="1"/>
</dbReference>
<feature type="domain" description="N-acetyltransferase" evidence="3">
    <location>
        <begin position="1"/>
        <end position="137"/>
    </location>
</feature>
<dbReference type="EC" id="2.3.1.-" evidence="4"/>
<sequence length="141" mass="15225">MTPAELASLHARCFTTPRPWGEAEFAELLSSRFSFLLTEPEGFLLGRVIAGEAELLTLAVAPEARRLGTGRKLVARFAEAATQRAADTASLEVSAENTAARALYAQAGWTESGRRKGYYRTPEGCHIDAVIMTRALDTPGV</sequence>
<keyword evidence="1 4" id="KW-0808">Transferase</keyword>
<dbReference type="EMBL" id="JAJUOS010000006">
    <property type="protein sequence ID" value="MCE5973641.1"/>
    <property type="molecule type" value="Genomic_DNA"/>
</dbReference>
<dbReference type="InterPro" id="IPR016181">
    <property type="entry name" value="Acyl_CoA_acyltransferase"/>
</dbReference>
<evidence type="ECO:0000313" key="4">
    <source>
        <dbReference type="EMBL" id="MCE5973641.1"/>
    </source>
</evidence>
<dbReference type="InterPro" id="IPR050832">
    <property type="entry name" value="Bact_Acetyltransf"/>
</dbReference>
<evidence type="ECO:0000313" key="5">
    <source>
        <dbReference type="Proteomes" id="UP001521181"/>
    </source>
</evidence>
<name>A0ABS8YY08_9RHOB</name>
<dbReference type="Gene3D" id="3.40.630.30">
    <property type="match status" value="1"/>
</dbReference>